<feature type="compositionally biased region" description="Low complexity" evidence="1">
    <location>
        <begin position="188"/>
        <end position="212"/>
    </location>
</feature>
<accession>A0A9P4PV39</accession>
<evidence type="ECO:0000313" key="5">
    <source>
        <dbReference type="Proteomes" id="UP000799764"/>
    </source>
</evidence>
<feature type="signal peptide" evidence="3">
    <location>
        <begin position="1"/>
        <end position="22"/>
    </location>
</feature>
<evidence type="ECO:0000313" key="4">
    <source>
        <dbReference type="EMBL" id="KAF2450840.1"/>
    </source>
</evidence>
<sequence>MAITLCLRITAVVLAVLQIAVAQQCYYPDGSKAPGSEKPCSSADGAACCPDTWECMDNGLCYNPGAKIYGRYSCTDKGWKSSGCPSNLCTDVQKTGAEAVNQCPDHDNQWCCDANRVDVKCCDQWPKPRPFFALQDPNAYGTIGGNTGSSAPNLASITGKASGSGSDSPSLTEVVSNSASATKDSESSRVTSSTAASTPVTSFSTTVSSGTAGPTTIVKTITQPASSTSTGDPSPSATPEKKSNIGLIVGCAVGIPLAIALIGILFWLFRKRAHQKAKNQPYTTSSTDAFTPTPASPEFAGGAKLHKNGAGAAKLASADPGVPELAGGQGVVGPERPVSMIPGKAEMDSGGGFAPGTMPLAPHLVGVGGGNGNGTGHLPQGSWGSAPPGYSPAQNQRASWAQTGNADPMAGQYQAYRPGVSNVPEMAELPSVRTPPDVVELGDPSPPTAAGAREYPGMAAAAAGAGAGAGAGAQGR</sequence>
<keyword evidence="5" id="KW-1185">Reference proteome</keyword>
<reference evidence="4" key="1">
    <citation type="journal article" date="2020" name="Stud. Mycol.">
        <title>101 Dothideomycetes genomes: a test case for predicting lifestyles and emergence of pathogens.</title>
        <authorList>
            <person name="Haridas S."/>
            <person name="Albert R."/>
            <person name="Binder M."/>
            <person name="Bloem J."/>
            <person name="Labutti K."/>
            <person name="Salamov A."/>
            <person name="Andreopoulos B."/>
            <person name="Baker S."/>
            <person name="Barry K."/>
            <person name="Bills G."/>
            <person name="Bluhm B."/>
            <person name="Cannon C."/>
            <person name="Castanera R."/>
            <person name="Culley D."/>
            <person name="Daum C."/>
            <person name="Ezra D."/>
            <person name="Gonzalez J."/>
            <person name="Henrissat B."/>
            <person name="Kuo A."/>
            <person name="Liang C."/>
            <person name="Lipzen A."/>
            <person name="Lutzoni F."/>
            <person name="Magnuson J."/>
            <person name="Mondo S."/>
            <person name="Nolan M."/>
            <person name="Ohm R."/>
            <person name="Pangilinan J."/>
            <person name="Park H.-J."/>
            <person name="Ramirez L."/>
            <person name="Alfaro M."/>
            <person name="Sun H."/>
            <person name="Tritt A."/>
            <person name="Yoshinaga Y."/>
            <person name="Zwiers L.-H."/>
            <person name="Turgeon B."/>
            <person name="Goodwin S."/>
            <person name="Spatafora J."/>
            <person name="Crous P."/>
            <person name="Grigoriev I."/>
        </authorList>
    </citation>
    <scope>NUCLEOTIDE SEQUENCE</scope>
    <source>
        <strain evidence="4">CBS 690.94</strain>
    </source>
</reference>
<name>A0A9P4PV39_9PLEO</name>
<feature type="region of interest" description="Disordered" evidence="1">
    <location>
        <begin position="221"/>
        <end position="240"/>
    </location>
</feature>
<dbReference type="EMBL" id="MU001493">
    <property type="protein sequence ID" value="KAF2450840.1"/>
    <property type="molecule type" value="Genomic_DNA"/>
</dbReference>
<dbReference type="Proteomes" id="UP000799764">
    <property type="component" value="Unassembled WGS sequence"/>
</dbReference>
<keyword evidence="3" id="KW-0732">Signal</keyword>
<feature type="region of interest" description="Disordered" evidence="1">
    <location>
        <begin position="434"/>
        <end position="453"/>
    </location>
</feature>
<feature type="compositionally biased region" description="Polar residues" evidence="1">
    <location>
        <begin position="158"/>
        <end position="182"/>
    </location>
</feature>
<evidence type="ECO:0000256" key="2">
    <source>
        <dbReference type="SAM" id="Phobius"/>
    </source>
</evidence>
<evidence type="ECO:0008006" key="6">
    <source>
        <dbReference type="Google" id="ProtNLM"/>
    </source>
</evidence>
<gene>
    <name evidence="4" type="ORF">P171DRAFT_439409</name>
</gene>
<dbReference type="CDD" id="cd12087">
    <property type="entry name" value="TM_EGFR-like"/>
    <property type="match status" value="1"/>
</dbReference>
<feature type="transmembrane region" description="Helical" evidence="2">
    <location>
        <begin position="245"/>
        <end position="269"/>
    </location>
</feature>
<proteinExistence type="predicted"/>
<evidence type="ECO:0000256" key="3">
    <source>
        <dbReference type="SAM" id="SignalP"/>
    </source>
</evidence>
<comment type="caution">
    <text evidence="4">The sequence shown here is derived from an EMBL/GenBank/DDBJ whole genome shotgun (WGS) entry which is preliminary data.</text>
</comment>
<feature type="compositionally biased region" description="Polar residues" evidence="1">
    <location>
        <begin position="221"/>
        <end position="237"/>
    </location>
</feature>
<feature type="region of interest" description="Disordered" evidence="1">
    <location>
        <begin position="158"/>
        <end position="214"/>
    </location>
</feature>
<keyword evidence="2" id="KW-1133">Transmembrane helix</keyword>
<evidence type="ECO:0000256" key="1">
    <source>
        <dbReference type="SAM" id="MobiDB-lite"/>
    </source>
</evidence>
<protein>
    <recommendedName>
        <fullName evidence="6">Mid2 domain-containing protein</fullName>
    </recommendedName>
</protein>
<dbReference type="OrthoDB" id="5215637at2759"/>
<dbReference type="AlphaFoldDB" id="A0A9P4PV39"/>
<keyword evidence="2" id="KW-0472">Membrane</keyword>
<organism evidence="4 5">
    <name type="scientific">Karstenula rhodostoma CBS 690.94</name>
    <dbReference type="NCBI Taxonomy" id="1392251"/>
    <lineage>
        <taxon>Eukaryota</taxon>
        <taxon>Fungi</taxon>
        <taxon>Dikarya</taxon>
        <taxon>Ascomycota</taxon>
        <taxon>Pezizomycotina</taxon>
        <taxon>Dothideomycetes</taxon>
        <taxon>Pleosporomycetidae</taxon>
        <taxon>Pleosporales</taxon>
        <taxon>Massarineae</taxon>
        <taxon>Didymosphaeriaceae</taxon>
        <taxon>Karstenula</taxon>
    </lineage>
</organism>
<keyword evidence="2" id="KW-0812">Transmembrane</keyword>
<feature type="chain" id="PRO_5040446355" description="Mid2 domain-containing protein" evidence="3">
    <location>
        <begin position="23"/>
        <end position="476"/>
    </location>
</feature>